<reference evidence="4 6" key="2">
    <citation type="journal article" date="2019" name="Nat. Med.">
        <title>A library of human gut bacterial isolates paired with longitudinal multiomics data enables mechanistic microbiome research.</title>
        <authorList>
            <person name="Poyet M."/>
            <person name="Groussin M."/>
            <person name="Gibbons S.M."/>
            <person name="Avila-Pacheco J."/>
            <person name="Jiang X."/>
            <person name="Kearney S.M."/>
            <person name="Perrotta A.R."/>
            <person name="Berdy B."/>
            <person name="Zhao S."/>
            <person name="Lieberman T.D."/>
            <person name="Swanson P.K."/>
            <person name="Smith M."/>
            <person name="Roesemann S."/>
            <person name="Alexander J.E."/>
            <person name="Rich S.A."/>
            <person name="Livny J."/>
            <person name="Vlamakis H."/>
            <person name="Clish C."/>
            <person name="Bullock K."/>
            <person name="Deik A."/>
            <person name="Scott J."/>
            <person name="Pierce K.A."/>
            <person name="Xavier R.J."/>
            <person name="Alm E.J."/>
        </authorList>
    </citation>
    <scope>NUCLEOTIDE SEQUENCE [LARGE SCALE GENOMIC DNA]</scope>
    <source>
        <strain evidence="4 6">BIOML-A3</strain>
    </source>
</reference>
<dbReference type="PANTHER" id="PTHR36834">
    <property type="entry name" value="MEMBRANE PROTEIN-RELATED"/>
    <property type="match status" value="1"/>
</dbReference>
<dbReference type="Proteomes" id="UP000095492">
    <property type="component" value="Unassembled WGS sequence"/>
</dbReference>
<accession>A0A173V005</accession>
<keyword evidence="1" id="KW-0472">Membrane</keyword>
<dbReference type="EMBL" id="CYYA01000019">
    <property type="protein sequence ID" value="CUN20583.1"/>
    <property type="molecule type" value="Genomic_DNA"/>
</dbReference>
<feature type="transmembrane region" description="Helical" evidence="1">
    <location>
        <begin position="99"/>
        <end position="116"/>
    </location>
</feature>
<feature type="domain" description="VanZ-like" evidence="2">
    <location>
        <begin position="50"/>
        <end position="166"/>
    </location>
</feature>
<proteinExistence type="predicted"/>
<feature type="transmembrane region" description="Helical" evidence="1">
    <location>
        <begin position="123"/>
        <end position="147"/>
    </location>
</feature>
<feature type="transmembrane region" description="Helical" evidence="1">
    <location>
        <begin position="45"/>
        <end position="69"/>
    </location>
</feature>
<sequence length="177" mass="20299">MDIYQIWTTYNKQWSRYEILAFGLVLTGVCIGMAVCVYRKKLRIIQALAVVALVVFLGIVFGSTVFTRIGTVRQYELLPFWSWREVICNHDRELLKENLLNFILLLPAGILLPLIANHKIKWYQALVIGILMSATIELSQLIFMRGLFEWDDMIHNGLGCMAGCLFTNNFVKSGVKH</sequence>
<feature type="transmembrane region" description="Helical" evidence="1">
    <location>
        <begin position="19"/>
        <end position="38"/>
    </location>
</feature>
<evidence type="ECO:0000313" key="3">
    <source>
        <dbReference type="EMBL" id="CUN20583.1"/>
    </source>
</evidence>
<dbReference type="Pfam" id="PF04892">
    <property type="entry name" value="VanZ"/>
    <property type="match status" value="1"/>
</dbReference>
<dbReference type="PANTHER" id="PTHR36834:SF1">
    <property type="entry name" value="INTEGRAL MEMBRANE PROTEIN"/>
    <property type="match status" value="1"/>
</dbReference>
<protein>
    <submittedName>
        <fullName evidence="4">VanZ family protein</fullName>
    </submittedName>
    <submittedName>
        <fullName evidence="3">VanZ like family</fullName>
    </submittedName>
</protein>
<dbReference type="AlphaFoldDB" id="A0A173V005"/>
<evidence type="ECO:0000313" key="6">
    <source>
        <dbReference type="Proteomes" id="UP000431304"/>
    </source>
</evidence>
<keyword evidence="1" id="KW-0812">Transmembrane</keyword>
<dbReference type="GeneID" id="42785939"/>
<dbReference type="RefSeq" id="WP_021738441.1">
    <property type="nucleotide sequence ID" value="NZ_CABKSU010000030.1"/>
</dbReference>
<dbReference type="STRING" id="39490.ERS852448_02395"/>
<evidence type="ECO:0000313" key="4">
    <source>
        <dbReference type="EMBL" id="MSD17284.1"/>
    </source>
</evidence>
<dbReference type="InterPro" id="IPR006976">
    <property type="entry name" value="VanZ-like"/>
</dbReference>
<dbReference type="OrthoDB" id="9805025at2"/>
<evidence type="ECO:0000259" key="2">
    <source>
        <dbReference type="Pfam" id="PF04892"/>
    </source>
</evidence>
<dbReference type="Proteomes" id="UP000431304">
    <property type="component" value="Unassembled WGS sequence"/>
</dbReference>
<organism evidence="3 5">
    <name type="scientific">Eubacterium ramulus</name>
    <dbReference type="NCBI Taxonomy" id="39490"/>
    <lineage>
        <taxon>Bacteria</taxon>
        <taxon>Bacillati</taxon>
        <taxon>Bacillota</taxon>
        <taxon>Clostridia</taxon>
        <taxon>Eubacteriales</taxon>
        <taxon>Eubacteriaceae</taxon>
        <taxon>Eubacterium</taxon>
    </lineage>
</organism>
<reference evidence="3 5" key="1">
    <citation type="submission" date="2015-09" db="EMBL/GenBank/DDBJ databases">
        <authorList>
            <consortium name="Pathogen Informatics"/>
        </authorList>
    </citation>
    <scope>NUCLEOTIDE SEQUENCE [LARGE SCALE GENOMIC DNA]</scope>
    <source>
        <strain evidence="3 5">2789STDY5608891</strain>
    </source>
</reference>
<evidence type="ECO:0000256" key="1">
    <source>
        <dbReference type="SAM" id="Phobius"/>
    </source>
</evidence>
<name>A0A173V005_EUBRA</name>
<dbReference type="EMBL" id="WKRA01000036">
    <property type="protein sequence ID" value="MSD17284.1"/>
    <property type="molecule type" value="Genomic_DNA"/>
</dbReference>
<evidence type="ECO:0000313" key="5">
    <source>
        <dbReference type="Proteomes" id="UP000095492"/>
    </source>
</evidence>
<gene>
    <name evidence="3" type="ORF">ERS852448_02395</name>
    <name evidence="4" type="ORF">GKE72_14725</name>
</gene>
<dbReference type="InterPro" id="IPR053150">
    <property type="entry name" value="Teicoplanin_resist-assoc"/>
</dbReference>
<keyword evidence="1" id="KW-1133">Transmembrane helix</keyword>